<evidence type="ECO:0000259" key="6">
    <source>
        <dbReference type="PROSITE" id="PS51007"/>
    </source>
</evidence>
<evidence type="ECO:0000256" key="5">
    <source>
        <dbReference type="SAM" id="SignalP"/>
    </source>
</evidence>
<organism evidence="7 8">
    <name type="scientific">Mariprofundus ferrooxydans PV-1</name>
    <dbReference type="NCBI Taxonomy" id="314345"/>
    <lineage>
        <taxon>Bacteria</taxon>
        <taxon>Pseudomonadati</taxon>
        <taxon>Pseudomonadota</taxon>
        <taxon>Candidatius Mariprofundia</taxon>
        <taxon>Mariprofundales</taxon>
        <taxon>Mariprofundaceae</taxon>
        <taxon>Mariprofundus</taxon>
    </lineage>
</organism>
<dbReference type="HOGENOM" id="CLU_2093907_0_0_0"/>
<evidence type="ECO:0000256" key="3">
    <source>
        <dbReference type="ARBA" id="ARBA00023004"/>
    </source>
</evidence>
<sequence>MKKLMMIAAVAALAMGTVTTATAGGFSTGRCKACHAVGKNKVGPDWAEVATAYGSAENLAKVFKDGFKVEDRKVAATNAKWKHKTGMMTGQFKHLIVGHEEEAANALFAAVKAGKI</sequence>
<keyword evidence="8" id="KW-1185">Reference proteome</keyword>
<dbReference type="GO" id="GO:0020037">
    <property type="term" value="F:heme binding"/>
    <property type="evidence" value="ECO:0007669"/>
    <property type="project" value="InterPro"/>
</dbReference>
<protein>
    <recommendedName>
        <fullName evidence="6">Cytochrome c domain-containing protein</fullName>
    </recommendedName>
</protein>
<dbReference type="EMBL" id="AATS01000015">
    <property type="protein sequence ID" value="EAU53870.1"/>
    <property type="molecule type" value="Genomic_DNA"/>
</dbReference>
<dbReference type="STRING" id="314344.AL013_02835"/>
<keyword evidence="2 4" id="KW-0479">Metal-binding</keyword>
<dbReference type="GO" id="GO:0046872">
    <property type="term" value="F:metal ion binding"/>
    <property type="evidence" value="ECO:0007669"/>
    <property type="project" value="UniProtKB-KW"/>
</dbReference>
<feature type="signal peptide" evidence="5">
    <location>
        <begin position="1"/>
        <end position="23"/>
    </location>
</feature>
<dbReference type="Gene3D" id="1.10.760.10">
    <property type="entry name" value="Cytochrome c-like domain"/>
    <property type="match status" value="1"/>
</dbReference>
<evidence type="ECO:0000313" key="8">
    <source>
        <dbReference type="Proteomes" id="UP000005297"/>
    </source>
</evidence>
<keyword evidence="3 4" id="KW-0408">Iron</keyword>
<dbReference type="Proteomes" id="UP000005297">
    <property type="component" value="Unassembled WGS sequence"/>
</dbReference>
<keyword evidence="1 4" id="KW-0349">Heme</keyword>
<dbReference type="AlphaFoldDB" id="Q0EXC0"/>
<dbReference type="SUPFAM" id="SSF46626">
    <property type="entry name" value="Cytochrome c"/>
    <property type="match status" value="1"/>
</dbReference>
<feature type="domain" description="Cytochrome c" evidence="6">
    <location>
        <begin position="11"/>
        <end position="112"/>
    </location>
</feature>
<accession>Q0EXC0</accession>
<feature type="chain" id="PRO_5004171291" description="Cytochrome c domain-containing protein" evidence="5">
    <location>
        <begin position="24"/>
        <end position="116"/>
    </location>
</feature>
<comment type="caution">
    <text evidence="7">The sequence shown here is derived from an EMBL/GenBank/DDBJ whole genome shotgun (WGS) entry which is preliminary data.</text>
</comment>
<evidence type="ECO:0000256" key="4">
    <source>
        <dbReference type="PROSITE-ProRule" id="PRU00433"/>
    </source>
</evidence>
<dbReference type="OrthoDB" id="5311872at2"/>
<dbReference type="PROSITE" id="PS51007">
    <property type="entry name" value="CYTC"/>
    <property type="match status" value="1"/>
</dbReference>
<evidence type="ECO:0000313" key="7">
    <source>
        <dbReference type="EMBL" id="EAU53870.1"/>
    </source>
</evidence>
<evidence type="ECO:0000256" key="2">
    <source>
        <dbReference type="ARBA" id="ARBA00022723"/>
    </source>
</evidence>
<name>Q0EXC0_9PROT</name>
<dbReference type="GO" id="GO:0009055">
    <property type="term" value="F:electron transfer activity"/>
    <property type="evidence" value="ECO:0007669"/>
    <property type="project" value="InterPro"/>
</dbReference>
<proteinExistence type="predicted"/>
<dbReference type="RefSeq" id="WP_009849130.1">
    <property type="nucleotide sequence ID" value="NZ_DS022294.1"/>
</dbReference>
<dbReference type="InParanoid" id="Q0EXC0"/>
<keyword evidence="5" id="KW-0732">Signal</keyword>
<gene>
    <name evidence="7" type="ORF">SPV1_08031</name>
</gene>
<dbReference type="InterPro" id="IPR036909">
    <property type="entry name" value="Cyt_c-like_dom_sf"/>
</dbReference>
<reference evidence="7 8" key="1">
    <citation type="submission" date="2006-09" db="EMBL/GenBank/DDBJ databases">
        <authorList>
            <person name="Emerson D."/>
            <person name="Ferriera S."/>
            <person name="Johnson J."/>
            <person name="Kravitz S."/>
            <person name="Halpern A."/>
            <person name="Remington K."/>
            <person name="Beeson K."/>
            <person name="Tran B."/>
            <person name="Rogers Y.-H."/>
            <person name="Friedman R."/>
            <person name="Venter J.C."/>
        </authorList>
    </citation>
    <scope>NUCLEOTIDE SEQUENCE [LARGE SCALE GENOMIC DNA]</scope>
    <source>
        <strain evidence="7 8">PV-1</strain>
    </source>
</reference>
<dbReference type="InterPro" id="IPR009056">
    <property type="entry name" value="Cyt_c-like_dom"/>
</dbReference>
<evidence type="ECO:0000256" key="1">
    <source>
        <dbReference type="ARBA" id="ARBA00022617"/>
    </source>
</evidence>